<dbReference type="RefSeq" id="WP_318648718.1">
    <property type="nucleotide sequence ID" value="NZ_CP137852.1"/>
</dbReference>
<evidence type="ECO:0000313" key="3">
    <source>
        <dbReference type="Proteomes" id="UP001305521"/>
    </source>
</evidence>
<name>A0ABZ0PG85_9PROT</name>
<keyword evidence="3" id="KW-1185">Reference proteome</keyword>
<sequence>MRGAGWMGMAALLLGTLPAAAQDCAGQVIILGAGSQAEGAGFAYWATLSNPGMRAVQVEPRWGEGSLPALRIEAGRMQRIRLGAGEARLAAEAIEAATRLRCQPIPRQP</sequence>
<evidence type="ECO:0000313" key="2">
    <source>
        <dbReference type="EMBL" id="WPB84754.1"/>
    </source>
</evidence>
<dbReference type="Proteomes" id="UP001305521">
    <property type="component" value="Chromosome"/>
</dbReference>
<dbReference type="EMBL" id="CP137852">
    <property type="protein sequence ID" value="WPB84754.1"/>
    <property type="molecule type" value="Genomic_DNA"/>
</dbReference>
<keyword evidence="1" id="KW-0732">Signal</keyword>
<protein>
    <submittedName>
        <fullName evidence="2">Uncharacterized protein</fullName>
    </submittedName>
</protein>
<organism evidence="2 3">
    <name type="scientific">Sediminicoccus rosea</name>
    <dbReference type="NCBI Taxonomy" id="1225128"/>
    <lineage>
        <taxon>Bacteria</taxon>
        <taxon>Pseudomonadati</taxon>
        <taxon>Pseudomonadota</taxon>
        <taxon>Alphaproteobacteria</taxon>
        <taxon>Acetobacterales</taxon>
        <taxon>Roseomonadaceae</taxon>
        <taxon>Sediminicoccus</taxon>
    </lineage>
</organism>
<evidence type="ECO:0000256" key="1">
    <source>
        <dbReference type="SAM" id="SignalP"/>
    </source>
</evidence>
<proteinExistence type="predicted"/>
<feature type="signal peptide" evidence="1">
    <location>
        <begin position="1"/>
        <end position="21"/>
    </location>
</feature>
<gene>
    <name evidence="2" type="ORF">R9Z33_22005</name>
</gene>
<accession>A0ABZ0PG85</accession>
<reference evidence="2 3" key="1">
    <citation type="submission" date="2023-11" db="EMBL/GenBank/DDBJ databases">
        <title>Arctic aerobic anoxygenic photoheterotroph Sediminicoccus rosea KRV36 adapts its photosynthesis to long days of polar summer.</title>
        <authorList>
            <person name="Tomasch J."/>
            <person name="Kopejtka K."/>
            <person name="Bily T."/>
            <person name="Gardiner A.T."/>
            <person name="Gardian Z."/>
            <person name="Shivaramu S."/>
            <person name="Koblizek M."/>
            <person name="Engelhardt F."/>
            <person name="Kaftan D."/>
        </authorList>
    </citation>
    <scope>NUCLEOTIDE SEQUENCE [LARGE SCALE GENOMIC DNA]</scope>
    <source>
        <strain evidence="2 3">R-30</strain>
    </source>
</reference>
<feature type="chain" id="PRO_5047510612" evidence="1">
    <location>
        <begin position="22"/>
        <end position="109"/>
    </location>
</feature>